<gene>
    <name evidence="1" type="ORF">FGO68_gene17176</name>
</gene>
<keyword evidence="2" id="KW-1185">Reference proteome</keyword>
<reference evidence="1" key="1">
    <citation type="submission" date="2019-06" db="EMBL/GenBank/DDBJ databases">
        <authorList>
            <person name="Zheng W."/>
        </authorList>
    </citation>
    <scope>NUCLEOTIDE SEQUENCE</scope>
    <source>
        <strain evidence="1">QDHG01</strain>
    </source>
</reference>
<sequence length="372" mass="43005">MNQNNSPYLNQTQNSYFLGGSHRRHTLVPISNHNSEFETTRKPQVVSTRQIKEKLIIMNKHIGGVLESQLINATSSALTLAEKLQDQRDKELINQVLTHSQPLIQDREYLEGEKREGKLRRAHKGSTVSINLQKEVMNEGQRMELKIFDDEVSPHERQVEEDAISSYINKLSKRDKREPGDKPKRPLYDTLNTTFYTQPESIFGEFQHQIPIKNTGKSQNHSKQHTRRDQRIDQLQQSAIQEKAFVVKTNEVNQALSMIESSKNAKELLNIALQSVHKGNLVKAAEKSRVYQKQVRDRIKVKKVLSEREEEVNVKFIASMLPSALEMHKFTNIMTKDKAFSNDRNFKVVSAIRTYKDSERLEYLLNNKLSAI</sequence>
<organism evidence="1 2">
    <name type="scientific">Halteria grandinella</name>
    <dbReference type="NCBI Taxonomy" id="5974"/>
    <lineage>
        <taxon>Eukaryota</taxon>
        <taxon>Sar</taxon>
        <taxon>Alveolata</taxon>
        <taxon>Ciliophora</taxon>
        <taxon>Intramacronucleata</taxon>
        <taxon>Spirotrichea</taxon>
        <taxon>Stichotrichia</taxon>
        <taxon>Sporadotrichida</taxon>
        <taxon>Halteriidae</taxon>
        <taxon>Halteria</taxon>
    </lineage>
</organism>
<dbReference type="EMBL" id="RRYP01006060">
    <property type="protein sequence ID" value="TNV81504.1"/>
    <property type="molecule type" value="Genomic_DNA"/>
</dbReference>
<dbReference type="OrthoDB" id="326297at2759"/>
<evidence type="ECO:0000313" key="1">
    <source>
        <dbReference type="EMBL" id="TNV81504.1"/>
    </source>
</evidence>
<evidence type="ECO:0000313" key="2">
    <source>
        <dbReference type="Proteomes" id="UP000785679"/>
    </source>
</evidence>
<protein>
    <submittedName>
        <fullName evidence="1">Uncharacterized protein</fullName>
    </submittedName>
</protein>
<accession>A0A8J8NWL4</accession>
<name>A0A8J8NWL4_HALGN</name>
<proteinExistence type="predicted"/>
<comment type="caution">
    <text evidence="1">The sequence shown here is derived from an EMBL/GenBank/DDBJ whole genome shotgun (WGS) entry which is preliminary data.</text>
</comment>
<dbReference type="Proteomes" id="UP000785679">
    <property type="component" value="Unassembled WGS sequence"/>
</dbReference>
<dbReference type="AlphaFoldDB" id="A0A8J8NWL4"/>